<name>A0A941W272_9BACT</name>
<dbReference type="EMBL" id="JAANXD010000055">
    <property type="protein sequence ID" value="MBS1258230.1"/>
    <property type="molecule type" value="Genomic_DNA"/>
</dbReference>
<evidence type="ECO:0008006" key="4">
    <source>
        <dbReference type="Google" id="ProtNLM"/>
    </source>
</evidence>
<dbReference type="PROSITE" id="PS50005">
    <property type="entry name" value="TPR"/>
    <property type="match status" value="1"/>
</dbReference>
<evidence type="ECO:0000313" key="2">
    <source>
        <dbReference type="EMBL" id="MBS1258230.1"/>
    </source>
</evidence>
<dbReference type="AlphaFoldDB" id="A0A941W272"/>
<proteinExistence type="predicted"/>
<dbReference type="Proteomes" id="UP000722750">
    <property type="component" value="Unassembled WGS sequence"/>
</dbReference>
<sequence length="101" mass="11637">MSALKEEYSKENKELKKSLEDISTFDNWYSRGVGEFIDGKNAKAIDSFNKALEINPDTEPAAFTHHYIGLSNERRDKTREAIERSAKKNNKMKTILLQGRE</sequence>
<dbReference type="Gene3D" id="1.25.40.10">
    <property type="entry name" value="Tetratricopeptide repeat domain"/>
    <property type="match status" value="1"/>
</dbReference>
<keyword evidence="1" id="KW-0802">TPR repeat</keyword>
<dbReference type="InterPro" id="IPR019734">
    <property type="entry name" value="TPR_rpt"/>
</dbReference>
<dbReference type="SUPFAM" id="SSF48452">
    <property type="entry name" value="TPR-like"/>
    <property type="match status" value="1"/>
</dbReference>
<protein>
    <recommendedName>
        <fullName evidence="4">Tetratricopeptide repeat protein</fullName>
    </recommendedName>
</protein>
<reference evidence="2" key="1">
    <citation type="journal article" date="2021" name="ISME J.">
        <title>Fine-scale metabolic discontinuity in a stratified prokaryote microbiome of a Red Sea deep halocline.</title>
        <authorList>
            <person name="Michoud G."/>
            <person name="Ngugi D.K."/>
            <person name="Barozzi A."/>
            <person name="Merlino G."/>
            <person name="Calleja M.L."/>
            <person name="Delgado-Huertas A."/>
            <person name="Moran X.A.G."/>
            <person name="Daffonchio D."/>
        </authorList>
    </citation>
    <scope>NUCLEOTIDE SEQUENCE</scope>
    <source>
        <strain evidence="2">SuakinDeep_MAG55_1</strain>
    </source>
</reference>
<accession>A0A941W272</accession>
<evidence type="ECO:0000313" key="3">
    <source>
        <dbReference type="Proteomes" id="UP000722750"/>
    </source>
</evidence>
<dbReference type="InterPro" id="IPR011990">
    <property type="entry name" value="TPR-like_helical_dom_sf"/>
</dbReference>
<gene>
    <name evidence="2" type="ORF">MAG551_01283</name>
</gene>
<comment type="caution">
    <text evidence="2">The sequence shown here is derived from an EMBL/GenBank/DDBJ whole genome shotgun (WGS) entry which is preliminary data.</text>
</comment>
<feature type="repeat" description="TPR" evidence="1">
    <location>
        <begin position="25"/>
        <end position="58"/>
    </location>
</feature>
<evidence type="ECO:0000256" key="1">
    <source>
        <dbReference type="PROSITE-ProRule" id="PRU00339"/>
    </source>
</evidence>
<organism evidence="2 3">
    <name type="scientific">Candidatus Scalindua arabica</name>
    <dbReference type="NCBI Taxonomy" id="1127984"/>
    <lineage>
        <taxon>Bacteria</taxon>
        <taxon>Pseudomonadati</taxon>
        <taxon>Planctomycetota</taxon>
        <taxon>Candidatus Brocadiia</taxon>
        <taxon>Candidatus Brocadiales</taxon>
        <taxon>Candidatus Scalinduaceae</taxon>
        <taxon>Candidatus Scalindua</taxon>
    </lineage>
</organism>